<evidence type="ECO:0000313" key="7">
    <source>
        <dbReference type="Proteomes" id="UP000315010"/>
    </source>
</evidence>
<dbReference type="OrthoDB" id="274519at2"/>
<dbReference type="InterPro" id="IPR053812">
    <property type="entry name" value="HTH_Sigma70_ECF-like"/>
</dbReference>
<protein>
    <submittedName>
        <fullName evidence="6">RNA polymerase sigma factor</fullName>
    </submittedName>
</protein>
<dbReference type="SUPFAM" id="SSF88946">
    <property type="entry name" value="Sigma2 domain of RNA polymerase sigma factors"/>
    <property type="match status" value="1"/>
</dbReference>
<dbReference type="PANTHER" id="PTHR43133:SF8">
    <property type="entry name" value="RNA POLYMERASE SIGMA FACTOR HI_1459-RELATED"/>
    <property type="match status" value="1"/>
</dbReference>
<keyword evidence="3" id="KW-0238">DNA-binding</keyword>
<name>A0A5C5ZD75_9BACT</name>
<feature type="domain" description="RNA polymerase sigma-70 ECF-like HTH" evidence="5">
    <location>
        <begin position="4"/>
        <end position="177"/>
    </location>
</feature>
<keyword evidence="7" id="KW-1185">Reference proteome</keyword>
<dbReference type="Pfam" id="PF07638">
    <property type="entry name" value="Sigma70_ECF"/>
    <property type="match status" value="1"/>
</dbReference>
<dbReference type="GO" id="GO:0006352">
    <property type="term" value="P:DNA-templated transcription initiation"/>
    <property type="evidence" value="ECO:0007669"/>
    <property type="project" value="InterPro"/>
</dbReference>
<dbReference type="InterPro" id="IPR013325">
    <property type="entry name" value="RNA_pol_sigma_r2"/>
</dbReference>
<dbReference type="Gene3D" id="1.10.1740.10">
    <property type="match status" value="1"/>
</dbReference>
<dbReference type="GO" id="GO:0003677">
    <property type="term" value="F:DNA binding"/>
    <property type="evidence" value="ECO:0007669"/>
    <property type="project" value="UniProtKB-KW"/>
</dbReference>
<keyword evidence="2" id="KW-0731">Sigma factor</keyword>
<keyword evidence="4" id="KW-0804">Transcription</keyword>
<comment type="caution">
    <text evidence="6">The sequence shown here is derived from an EMBL/GenBank/DDBJ whole genome shotgun (WGS) entry which is preliminary data.</text>
</comment>
<reference evidence="6 7" key="1">
    <citation type="submission" date="2019-02" db="EMBL/GenBank/DDBJ databases">
        <title>Deep-cultivation of Planctomycetes and their phenomic and genomic characterization uncovers novel biology.</title>
        <authorList>
            <person name="Wiegand S."/>
            <person name="Jogler M."/>
            <person name="Boedeker C."/>
            <person name="Pinto D."/>
            <person name="Vollmers J."/>
            <person name="Rivas-Marin E."/>
            <person name="Kohn T."/>
            <person name="Peeters S.H."/>
            <person name="Heuer A."/>
            <person name="Rast P."/>
            <person name="Oberbeckmann S."/>
            <person name="Bunk B."/>
            <person name="Jeske O."/>
            <person name="Meyerdierks A."/>
            <person name="Storesund J.E."/>
            <person name="Kallscheuer N."/>
            <person name="Luecker S."/>
            <person name="Lage O.M."/>
            <person name="Pohl T."/>
            <person name="Merkel B.J."/>
            <person name="Hornburger P."/>
            <person name="Mueller R.-W."/>
            <person name="Bruemmer F."/>
            <person name="Labrenz M."/>
            <person name="Spormann A.M."/>
            <person name="Op Den Camp H."/>
            <person name="Overmann J."/>
            <person name="Amann R."/>
            <person name="Jetten M.S.M."/>
            <person name="Mascher T."/>
            <person name="Medema M.H."/>
            <person name="Devos D.P."/>
            <person name="Kaster A.-K."/>
            <person name="Ovreas L."/>
            <person name="Rohde M."/>
            <person name="Galperin M.Y."/>
            <person name="Jogler C."/>
        </authorList>
    </citation>
    <scope>NUCLEOTIDE SEQUENCE [LARGE SCALE GENOMIC DNA]</scope>
    <source>
        <strain evidence="6 7">CA13</strain>
    </source>
</reference>
<evidence type="ECO:0000259" key="5">
    <source>
        <dbReference type="Pfam" id="PF07638"/>
    </source>
</evidence>
<evidence type="ECO:0000256" key="3">
    <source>
        <dbReference type="ARBA" id="ARBA00023125"/>
    </source>
</evidence>
<proteinExistence type="predicted"/>
<organism evidence="6 7">
    <name type="scientific">Novipirellula herctigrandis</name>
    <dbReference type="NCBI Taxonomy" id="2527986"/>
    <lineage>
        <taxon>Bacteria</taxon>
        <taxon>Pseudomonadati</taxon>
        <taxon>Planctomycetota</taxon>
        <taxon>Planctomycetia</taxon>
        <taxon>Pirellulales</taxon>
        <taxon>Pirellulaceae</taxon>
        <taxon>Novipirellula</taxon>
    </lineage>
</organism>
<dbReference type="RefSeq" id="WP_146402639.1">
    <property type="nucleotide sequence ID" value="NZ_SJPJ01000001.1"/>
</dbReference>
<dbReference type="EMBL" id="SJPJ01000001">
    <property type="protein sequence ID" value="TWT84771.1"/>
    <property type="molecule type" value="Genomic_DNA"/>
</dbReference>
<evidence type="ECO:0000256" key="2">
    <source>
        <dbReference type="ARBA" id="ARBA00023082"/>
    </source>
</evidence>
<keyword evidence="1" id="KW-0805">Transcription regulation</keyword>
<evidence type="ECO:0000256" key="1">
    <source>
        <dbReference type="ARBA" id="ARBA00023015"/>
    </source>
</evidence>
<dbReference type="Proteomes" id="UP000315010">
    <property type="component" value="Unassembled WGS sequence"/>
</dbReference>
<sequence>MIDTEFDDLIRKLKKGDGLAASQLVAEYETEIRRYVRVRLRTSRMRRLIESVDICQSVFAKFFVDLKRETVCPQSPDQLRALLMTMAKNKLIDKARYNQADKRDIGAVEADGGMLLEQTSDASRSPSSVLADKELLEKFRGHLTEEERELIDARMEGTDWAEIATRCGTTGEAMRKRVMRSIEAAAKKIGSLA</sequence>
<evidence type="ECO:0000313" key="6">
    <source>
        <dbReference type="EMBL" id="TWT84771.1"/>
    </source>
</evidence>
<accession>A0A5C5ZD75</accession>
<dbReference type="AlphaFoldDB" id="A0A5C5ZD75"/>
<dbReference type="GO" id="GO:0016987">
    <property type="term" value="F:sigma factor activity"/>
    <property type="evidence" value="ECO:0007669"/>
    <property type="project" value="UniProtKB-KW"/>
</dbReference>
<dbReference type="InterPro" id="IPR039425">
    <property type="entry name" value="RNA_pol_sigma-70-like"/>
</dbReference>
<evidence type="ECO:0000256" key="4">
    <source>
        <dbReference type="ARBA" id="ARBA00023163"/>
    </source>
</evidence>
<dbReference type="PANTHER" id="PTHR43133">
    <property type="entry name" value="RNA POLYMERASE ECF-TYPE SIGMA FACTO"/>
    <property type="match status" value="1"/>
</dbReference>
<gene>
    <name evidence="6" type="ORF">CA13_62510</name>
</gene>